<dbReference type="Pfam" id="PF01580">
    <property type="entry name" value="FtsK_SpoIIIE"/>
    <property type="match status" value="1"/>
</dbReference>
<evidence type="ECO:0000256" key="3">
    <source>
        <dbReference type="ARBA" id="ARBA00022829"/>
    </source>
</evidence>
<evidence type="ECO:0000256" key="5">
    <source>
        <dbReference type="ARBA" id="ARBA00023125"/>
    </source>
</evidence>
<dbReference type="Pfam" id="PF09397">
    <property type="entry name" value="FtsK_gamma"/>
    <property type="match status" value="1"/>
</dbReference>
<keyword evidence="4 6" id="KW-0067">ATP-binding</keyword>
<name>A0ABT9DNI7_9BACI</name>
<feature type="binding site" evidence="6">
    <location>
        <begin position="701"/>
        <end position="708"/>
    </location>
    <ligand>
        <name>ATP</name>
        <dbReference type="ChEBI" id="CHEBI:30616"/>
    </ligand>
</feature>
<feature type="compositionally biased region" description="Basic and acidic residues" evidence="7">
    <location>
        <begin position="154"/>
        <end position="188"/>
    </location>
</feature>
<dbReference type="Gene3D" id="3.30.980.40">
    <property type="match status" value="1"/>
</dbReference>
<dbReference type="Proteomes" id="UP001177121">
    <property type="component" value="Unassembled WGS sequence"/>
</dbReference>
<dbReference type="PROSITE" id="PS50901">
    <property type="entry name" value="FTSK"/>
    <property type="match status" value="1"/>
</dbReference>
<dbReference type="SUPFAM" id="SSF52540">
    <property type="entry name" value="P-loop containing nucleoside triphosphate hydrolases"/>
    <property type="match status" value="1"/>
</dbReference>
<feature type="region of interest" description="Disordered" evidence="7">
    <location>
        <begin position="14"/>
        <end position="285"/>
    </location>
</feature>
<gene>
    <name evidence="9" type="ORF">KHP33_015660</name>
</gene>
<feature type="compositionally biased region" description="Basic and acidic residues" evidence="7">
    <location>
        <begin position="333"/>
        <end position="354"/>
    </location>
</feature>
<evidence type="ECO:0000256" key="4">
    <source>
        <dbReference type="ARBA" id="ARBA00022840"/>
    </source>
</evidence>
<evidence type="ECO:0000259" key="8">
    <source>
        <dbReference type="PROSITE" id="PS50901"/>
    </source>
</evidence>
<keyword evidence="10" id="KW-1185">Reference proteome</keyword>
<dbReference type="SMART" id="SM00382">
    <property type="entry name" value="AAA"/>
    <property type="match status" value="1"/>
</dbReference>
<dbReference type="EMBL" id="JAHBMK020000001">
    <property type="protein sequence ID" value="MDO8226269.1"/>
    <property type="molecule type" value="Genomic_DNA"/>
</dbReference>
<dbReference type="SMART" id="SM00843">
    <property type="entry name" value="Ftsk_gamma"/>
    <property type="match status" value="1"/>
</dbReference>
<dbReference type="CDD" id="cd01127">
    <property type="entry name" value="TrwB_TraG_TraD_VirD4"/>
    <property type="match status" value="1"/>
</dbReference>
<sequence>MSWLHKFFDLFLGESEGDNERETKPKPAQIPQQQEVHQHHPEGQLKRLEDPKIYYEYPKGKFRFPVVPDGYQNQDLRRRRAPSEEPKSAPRPSAAPHRERPKKEKEQHTYQSSEPAKKPFKPTNIPSPIYGFNQKPSVKKDVPKQPSETLKAPGKFEKEKVTLLSEEIERERGYPTPDRPEQHVKEEPFFPDTQFKKQPSRDLNETAAGREEALAQRPAEEPSDTGIQQPEKETSFFSVEQNEEQAATETMTDTVAEAQKDRSGSEISHEDTMLAAAEREQQPEQAEELVLHAEHDEEQTTPEILTDMVAEEQADRSGSEISHEDTMLAAAEIQKEQRKEPLEKEEEFVLHAEHDEEQTAPESLRAAVSEAEKSEDPLDSTINNYHEIAAEAAEIPSVQEEQMEIQQEESSLFTDHEHSAPESLMQAENEAKESDEPSDSIINNQADIPGEAEDTKIDVEPDGHSELVQDDRLEQDSRPFSAAHENRQDIHENETHAAIEEPQKRPVMQEKRTEQSASPQKGPSVPFNVMMLKRDTHKQQKAEERRGSYVFPNVALLDVPPAQVQDDTGWIEEQRQLLDLTLKNFNVRANVVHVTQGPSVTRFEVHPEPGVKVNKITNLSDDIKLSLSARDIRIEAPIPGKNTIGIEVPNRASKVVDLRQMIRSSAFRTSKSPLTAALGLDISGNPVVIDLKKMPHGLIAGATGSGKSVCINTILVSLLYKADPSEVKVLLIDPKMVELAPYNKIPHLVSPVITDAKAATAALKWVVEEMERRYELFAHSGVRDIDRFNQLTADHQTGEKLPYLVVVIDELADLMMVAPNDVEESIARIAQKARACGIHLLVATQRPSVDVITGLIKANIPTRIAFSVSSQVDSRTIIDIAGAEKLLGRGDMLFLENGSGKPVRLQGNFVSDREIDRVVSHVRNQMPPTYLFEQEELVRQGSALKEEDELFYEACEFVVEQNSASTSSLQRRFRIGYNRAARLIDMMEAEGMISEAKGSKPREVLITASDLINE</sequence>
<comment type="caution">
    <text evidence="9">The sequence shown here is derived from an EMBL/GenBank/DDBJ whole genome shotgun (WGS) entry which is preliminary data.</text>
</comment>
<accession>A0ABT9DNI7</accession>
<dbReference type="PANTHER" id="PTHR22683">
    <property type="entry name" value="SPORULATION PROTEIN RELATED"/>
    <property type="match status" value="1"/>
</dbReference>
<dbReference type="Gene3D" id="1.10.10.10">
    <property type="entry name" value="Winged helix-like DNA-binding domain superfamily/Winged helix DNA-binding domain"/>
    <property type="match status" value="1"/>
</dbReference>
<dbReference type="InterPro" id="IPR036390">
    <property type="entry name" value="WH_DNA-bd_sf"/>
</dbReference>
<organism evidence="9 10">
    <name type="scientific">Bacillus cabrialesii subsp. tritici</name>
    <dbReference type="NCBI Taxonomy" id="2944916"/>
    <lineage>
        <taxon>Bacteria</taxon>
        <taxon>Bacillati</taxon>
        <taxon>Bacillota</taxon>
        <taxon>Bacilli</taxon>
        <taxon>Bacillales</taxon>
        <taxon>Bacillaceae</taxon>
        <taxon>Bacillus</taxon>
        <taxon>Bacillus cabrialesii</taxon>
    </lineage>
</organism>
<feature type="compositionally biased region" description="Basic and acidic residues" evidence="7">
    <location>
        <begin position="199"/>
        <end position="220"/>
    </location>
</feature>
<dbReference type="PANTHER" id="PTHR22683:SF42">
    <property type="entry name" value="DNA TRANSLOCASE SFTA"/>
    <property type="match status" value="1"/>
</dbReference>
<dbReference type="InterPro" id="IPR036388">
    <property type="entry name" value="WH-like_DNA-bd_sf"/>
</dbReference>
<keyword evidence="5" id="KW-0238">DNA-binding</keyword>
<feature type="compositionally biased region" description="Basic and acidic residues" evidence="7">
    <location>
        <begin position="453"/>
        <end position="477"/>
    </location>
</feature>
<evidence type="ECO:0000256" key="1">
    <source>
        <dbReference type="ARBA" id="ARBA00006474"/>
    </source>
</evidence>
<reference evidence="9" key="1">
    <citation type="submission" date="2023-07" db="EMBL/GenBank/DDBJ databases">
        <title>Biological control against Fusarium languescens, the causal agent of wilt in Jalapeno peppers, by a novel bacterial subspecies: Bacillus cabrialesii subsp. tritici TSO2.</title>
        <authorList>
            <person name="Montoya-Martinez A.C."/>
            <person name="Figueroa-Brambila K.M."/>
            <person name="Escalante-Beltran A."/>
            <person name="Lopez-Montoya N.D."/>
            <person name="Valenzuela-Ruiz V."/>
            <person name="Parra-Cota F.I."/>
            <person name="Estrada Alvarado M.I."/>
            <person name="De Los Santos Villalobos S."/>
        </authorList>
    </citation>
    <scope>NUCLEOTIDE SEQUENCE</scope>
    <source>
        <strain evidence="9">TSO2</strain>
    </source>
</reference>
<keyword evidence="3" id="KW-0159">Chromosome partition</keyword>
<feature type="compositionally biased region" description="Basic and acidic residues" evidence="7">
    <location>
        <begin position="96"/>
        <end position="108"/>
    </location>
</feature>
<evidence type="ECO:0000313" key="9">
    <source>
        <dbReference type="EMBL" id="MDO8226269.1"/>
    </source>
</evidence>
<evidence type="ECO:0000256" key="2">
    <source>
        <dbReference type="ARBA" id="ARBA00022741"/>
    </source>
</evidence>
<dbReference type="Gene3D" id="3.40.50.300">
    <property type="entry name" value="P-loop containing nucleotide triphosphate hydrolases"/>
    <property type="match status" value="1"/>
</dbReference>
<dbReference type="InterPro" id="IPR003593">
    <property type="entry name" value="AAA+_ATPase"/>
</dbReference>
<comment type="similarity">
    <text evidence="1">Belongs to the FtsK/SpoIIIE/SftA family.</text>
</comment>
<feature type="compositionally biased region" description="Basic and acidic residues" evidence="7">
    <location>
        <begin position="484"/>
        <end position="514"/>
    </location>
</feature>
<feature type="domain" description="FtsK" evidence="8">
    <location>
        <begin position="684"/>
        <end position="875"/>
    </location>
</feature>
<dbReference type="InterPro" id="IPR041027">
    <property type="entry name" value="FtsK_alpha"/>
</dbReference>
<feature type="region of interest" description="Disordered" evidence="7">
    <location>
        <begin position="311"/>
        <end position="528"/>
    </location>
</feature>
<dbReference type="RefSeq" id="WP_213401795.1">
    <property type="nucleotide sequence ID" value="NZ_JAHBMK020000001.1"/>
</dbReference>
<dbReference type="InterPro" id="IPR002543">
    <property type="entry name" value="FtsK_dom"/>
</dbReference>
<dbReference type="SUPFAM" id="SSF46785">
    <property type="entry name" value="Winged helix' DNA-binding domain"/>
    <property type="match status" value="1"/>
</dbReference>
<protein>
    <submittedName>
        <fullName evidence="9">DNA translocase FtsK</fullName>
    </submittedName>
</protein>
<feature type="compositionally biased region" description="Basic and acidic residues" evidence="7">
    <location>
        <begin position="258"/>
        <end position="282"/>
    </location>
</feature>
<evidence type="ECO:0000313" key="10">
    <source>
        <dbReference type="Proteomes" id="UP001177121"/>
    </source>
</evidence>
<evidence type="ECO:0000256" key="6">
    <source>
        <dbReference type="PROSITE-ProRule" id="PRU00289"/>
    </source>
</evidence>
<feature type="compositionally biased region" description="Basic and acidic residues" evidence="7">
    <location>
        <begin position="36"/>
        <end position="53"/>
    </location>
</feature>
<evidence type="ECO:0000256" key="7">
    <source>
        <dbReference type="SAM" id="MobiDB-lite"/>
    </source>
</evidence>
<feature type="compositionally biased region" description="Basic and acidic residues" evidence="7">
    <location>
        <begin position="313"/>
        <end position="326"/>
    </location>
</feature>
<proteinExistence type="inferred from homology"/>
<dbReference type="InterPro" id="IPR018541">
    <property type="entry name" value="Ftsk_gamma"/>
</dbReference>
<feature type="compositionally biased region" description="Polar residues" evidence="7">
    <location>
        <begin position="235"/>
        <end position="253"/>
    </location>
</feature>
<dbReference type="InterPro" id="IPR027417">
    <property type="entry name" value="P-loop_NTPase"/>
</dbReference>
<dbReference type="InterPro" id="IPR050206">
    <property type="entry name" value="FtsK/SpoIIIE/SftA"/>
</dbReference>
<keyword evidence="2 6" id="KW-0547">Nucleotide-binding</keyword>
<dbReference type="Pfam" id="PF17854">
    <property type="entry name" value="FtsK_alpha"/>
    <property type="match status" value="1"/>
</dbReference>